<dbReference type="EMBL" id="CAKASE010000072">
    <property type="protein sequence ID" value="CAG9574044.1"/>
    <property type="molecule type" value="Genomic_DNA"/>
</dbReference>
<name>A0A8J2QXQ3_9NEOP</name>
<comment type="caution">
    <text evidence="3">The sequence shown here is derived from an EMBL/GenBank/DDBJ whole genome shotgun (WGS) entry which is preliminary data.</text>
</comment>
<proteinExistence type="predicted"/>
<feature type="compositionally biased region" description="Acidic residues" evidence="2">
    <location>
        <begin position="42"/>
        <end position="53"/>
    </location>
</feature>
<gene>
    <name evidence="3" type="ORF">DCHRY22_LOCUS10721</name>
</gene>
<organism evidence="3 4">
    <name type="scientific">Danaus chrysippus</name>
    <name type="common">African queen</name>
    <dbReference type="NCBI Taxonomy" id="151541"/>
    <lineage>
        <taxon>Eukaryota</taxon>
        <taxon>Metazoa</taxon>
        <taxon>Ecdysozoa</taxon>
        <taxon>Arthropoda</taxon>
        <taxon>Hexapoda</taxon>
        <taxon>Insecta</taxon>
        <taxon>Pterygota</taxon>
        <taxon>Neoptera</taxon>
        <taxon>Endopterygota</taxon>
        <taxon>Lepidoptera</taxon>
        <taxon>Glossata</taxon>
        <taxon>Ditrysia</taxon>
        <taxon>Papilionoidea</taxon>
        <taxon>Nymphalidae</taxon>
        <taxon>Danainae</taxon>
        <taxon>Danaini</taxon>
        <taxon>Danaina</taxon>
        <taxon>Danaus</taxon>
        <taxon>Anosia</taxon>
    </lineage>
</organism>
<evidence type="ECO:0000256" key="1">
    <source>
        <dbReference type="SAM" id="Coils"/>
    </source>
</evidence>
<feature type="compositionally biased region" description="Basic and acidic residues" evidence="2">
    <location>
        <begin position="475"/>
        <end position="484"/>
    </location>
</feature>
<protein>
    <submittedName>
        <fullName evidence="3">(African queen) hypothetical protein</fullName>
    </submittedName>
</protein>
<keyword evidence="1" id="KW-0175">Coiled coil</keyword>
<dbReference type="Proteomes" id="UP000789524">
    <property type="component" value="Unassembled WGS sequence"/>
</dbReference>
<feature type="compositionally biased region" description="Basic and acidic residues" evidence="2">
    <location>
        <begin position="339"/>
        <end position="349"/>
    </location>
</feature>
<dbReference type="OrthoDB" id="7441961at2759"/>
<sequence length="484" mass="55034">MAHRNNKKEALLRRKEEILKELKYYDNRIEELKNNKSNSSYYDDDSSDSEEFPELSINSGPSITELKLEASMLRTCLHATQELTNLQILQSEVNVLVDPPIDDGVSCSGVCREVTVECRTDLVPFTMSFLVYTEEAPSSPPFFSKLQVSAIKTSHHKELAASVLASVDTPSDAVQVLCSYSRAHRSRRATLSKLAEKYSHRLHMEPRAEGGYLLRCGEVLEVVWELQNKWSVLADFQHKMKFDLEYMDESYIKIISSAHRQLSEPAVDTEERTGLLVKIIDTCVQAGAGRAKDRGSAEGPGEIMAPPKNIPKKNIKDTRKKDGDKDSRSDVTDGTNIQDPDKHKDNKIYKDKRKATDSPNTGRDKRLDTGNEKIKKDNTKENNHTQKNVVTKKLDKKINVTKTEHLSERFNKNKRINKNKEMRTDLNKKNDVKSRIPQKSLKKTLKKNTLTVNTRNVKTPLCPPRSGSNTLKTNIPREETRDII</sequence>
<dbReference type="AlphaFoldDB" id="A0A8J2QXQ3"/>
<feature type="region of interest" description="Disordered" evidence="2">
    <location>
        <begin position="289"/>
        <end position="384"/>
    </location>
</feature>
<reference evidence="3" key="1">
    <citation type="submission" date="2021-09" db="EMBL/GenBank/DDBJ databases">
        <authorList>
            <person name="Martin H S."/>
        </authorList>
    </citation>
    <scope>NUCLEOTIDE SEQUENCE</scope>
</reference>
<evidence type="ECO:0000313" key="3">
    <source>
        <dbReference type="EMBL" id="CAG9574044.1"/>
    </source>
</evidence>
<feature type="region of interest" description="Disordered" evidence="2">
    <location>
        <begin position="35"/>
        <end position="57"/>
    </location>
</feature>
<feature type="region of interest" description="Disordered" evidence="2">
    <location>
        <begin position="456"/>
        <end position="484"/>
    </location>
</feature>
<feature type="compositionally biased region" description="Basic and acidic residues" evidence="2">
    <location>
        <begin position="314"/>
        <end position="331"/>
    </location>
</feature>
<accession>A0A8J2QXQ3</accession>
<feature type="coiled-coil region" evidence="1">
    <location>
        <begin position="8"/>
        <end position="35"/>
    </location>
</feature>
<evidence type="ECO:0000256" key="2">
    <source>
        <dbReference type="SAM" id="MobiDB-lite"/>
    </source>
</evidence>
<feature type="compositionally biased region" description="Basic and acidic residues" evidence="2">
    <location>
        <begin position="362"/>
        <end position="384"/>
    </location>
</feature>
<keyword evidence="4" id="KW-1185">Reference proteome</keyword>
<evidence type="ECO:0000313" key="4">
    <source>
        <dbReference type="Proteomes" id="UP000789524"/>
    </source>
</evidence>